<dbReference type="EMBL" id="BAABCJ010000005">
    <property type="protein sequence ID" value="GAA3705705.1"/>
    <property type="molecule type" value="Genomic_DNA"/>
</dbReference>
<evidence type="ECO:0000313" key="2">
    <source>
        <dbReference type="Proteomes" id="UP001501536"/>
    </source>
</evidence>
<gene>
    <name evidence="1" type="ORF">GCM10022377_19330</name>
</gene>
<organism evidence="1 2">
    <name type="scientific">Zhihengliuella alba</name>
    <dbReference type="NCBI Taxonomy" id="547018"/>
    <lineage>
        <taxon>Bacteria</taxon>
        <taxon>Bacillati</taxon>
        <taxon>Actinomycetota</taxon>
        <taxon>Actinomycetes</taxon>
        <taxon>Micrococcales</taxon>
        <taxon>Micrococcaceae</taxon>
        <taxon>Zhihengliuella</taxon>
    </lineage>
</organism>
<dbReference type="Proteomes" id="UP001501536">
    <property type="component" value="Unassembled WGS sequence"/>
</dbReference>
<comment type="caution">
    <text evidence="1">The sequence shown here is derived from an EMBL/GenBank/DDBJ whole genome shotgun (WGS) entry which is preliminary data.</text>
</comment>
<name>A0ABP7DKK0_9MICC</name>
<dbReference type="RefSeq" id="WP_344883646.1">
    <property type="nucleotide sequence ID" value="NZ_BAABCJ010000005.1"/>
</dbReference>
<evidence type="ECO:0000313" key="1">
    <source>
        <dbReference type="EMBL" id="GAA3705705.1"/>
    </source>
</evidence>
<reference evidence="2" key="1">
    <citation type="journal article" date="2019" name="Int. J. Syst. Evol. Microbiol.">
        <title>The Global Catalogue of Microorganisms (GCM) 10K type strain sequencing project: providing services to taxonomists for standard genome sequencing and annotation.</title>
        <authorList>
            <consortium name="The Broad Institute Genomics Platform"/>
            <consortium name="The Broad Institute Genome Sequencing Center for Infectious Disease"/>
            <person name="Wu L."/>
            <person name="Ma J."/>
        </authorList>
    </citation>
    <scope>NUCLEOTIDE SEQUENCE [LARGE SCALE GENOMIC DNA]</scope>
    <source>
        <strain evidence="2">JCM 16961</strain>
    </source>
</reference>
<accession>A0ABP7DKK0</accession>
<keyword evidence="2" id="KW-1185">Reference proteome</keyword>
<protein>
    <submittedName>
        <fullName evidence="1">Uncharacterized protein</fullName>
    </submittedName>
</protein>
<proteinExistence type="predicted"/>
<sequence length="140" mass="15936">MTINIQQLLHGTVAEVFDGESVKWRELACDSHVHGLLLSAEEGVDARIRRAELRASHDWFDARILDLDVGVTLFAYGDSEVEKAIEIRELAHLILACFRGEGQITYRPNLIRRRSVPTLTVETEGRRWSLRRSTCTYTGL</sequence>